<feature type="domain" description="HTH merR-type" evidence="5">
    <location>
        <begin position="1"/>
        <end position="74"/>
    </location>
</feature>
<evidence type="ECO:0000313" key="6">
    <source>
        <dbReference type="EMBL" id="KPV54889.1"/>
    </source>
</evidence>
<dbReference type="Proteomes" id="UP000050509">
    <property type="component" value="Unassembled WGS sequence"/>
</dbReference>
<keyword evidence="1" id="KW-0678">Repressor</keyword>
<proteinExistence type="predicted"/>
<dbReference type="InterPro" id="IPR000551">
    <property type="entry name" value="MerR-type_HTH_dom"/>
</dbReference>
<evidence type="ECO:0000259" key="5">
    <source>
        <dbReference type="PROSITE" id="PS50937"/>
    </source>
</evidence>
<dbReference type="PROSITE" id="PS50937">
    <property type="entry name" value="HTH_MERR_2"/>
    <property type="match status" value="1"/>
</dbReference>
<protein>
    <submittedName>
        <fullName evidence="6">MerR family transcriptional regulator</fullName>
    </submittedName>
</protein>
<keyword evidence="3" id="KW-0238">DNA-binding</keyword>
<organism evidence="6 7">
    <name type="scientific">Kouleothrix aurantiaca</name>
    <dbReference type="NCBI Taxonomy" id="186479"/>
    <lineage>
        <taxon>Bacteria</taxon>
        <taxon>Bacillati</taxon>
        <taxon>Chloroflexota</taxon>
        <taxon>Chloroflexia</taxon>
        <taxon>Chloroflexales</taxon>
        <taxon>Roseiflexineae</taxon>
        <taxon>Roseiflexaceae</taxon>
        <taxon>Kouleothrix</taxon>
    </lineage>
</organism>
<keyword evidence="2" id="KW-0805">Transcription regulation</keyword>
<keyword evidence="4" id="KW-0804">Transcription</keyword>
<dbReference type="SUPFAM" id="SSF46955">
    <property type="entry name" value="Putative DNA-binding domain"/>
    <property type="match status" value="1"/>
</dbReference>
<dbReference type="InterPro" id="IPR009061">
    <property type="entry name" value="DNA-bd_dom_put_sf"/>
</dbReference>
<dbReference type="GO" id="GO:0003700">
    <property type="term" value="F:DNA-binding transcription factor activity"/>
    <property type="evidence" value="ECO:0007669"/>
    <property type="project" value="InterPro"/>
</dbReference>
<dbReference type="InterPro" id="IPR047057">
    <property type="entry name" value="MerR_fam"/>
</dbReference>
<evidence type="ECO:0000256" key="3">
    <source>
        <dbReference type="ARBA" id="ARBA00023125"/>
    </source>
</evidence>
<dbReference type="AlphaFoldDB" id="A0A0P9FDQ5"/>
<evidence type="ECO:0000256" key="2">
    <source>
        <dbReference type="ARBA" id="ARBA00023015"/>
    </source>
</evidence>
<gene>
    <name evidence="6" type="ORF">SE17_00980</name>
</gene>
<dbReference type="GO" id="GO:0003677">
    <property type="term" value="F:DNA binding"/>
    <property type="evidence" value="ECO:0007669"/>
    <property type="project" value="UniProtKB-KW"/>
</dbReference>
<dbReference type="PANTHER" id="PTHR30204:SF69">
    <property type="entry name" value="MERR-FAMILY TRANSCRIPTIONAL REGULATOR"/>
    <property type="match status" value="1"/>
</dbReference>
<evidence type="ECO:0000313" key="7">
    <source>
        <dbReference type="Proteomes" id="UP000050509"/>
    </source>
</evidence>
<dbReference type="EMBL" id="LJCR01000009">
    <property type="protein sequence ID" value="KPV54889.1"/>
    <property type="molecule type" value="Genomic_DNA"/>
</dbReference>
<name>A0A0P9FDQ5_9CHLR</name>
<evidence type="ECO:0000256" key="4">
    <source>
        <dbReference type="ARBA" id="ARBA00023163"/>
    </source>
</evidence>
<dbReference type="Gene3D" id="1.10.1660.10">
    <property type="match status" value="1"/>
</dbReference>
<accession>A0A0P9FDQ5</accession>
<keyword evidence="7" id="KW-1185">Reference proteome</keyword>
<dbReference type="PATRIC" id="fig|186479.3.peg.10696"/>
<sequence length="145" mass="16403">MLTKPMTIGQLSRRTGVPIKALREYEQLGLIYTLGRSESNYRLFDEEALWCVQVIRTMRSLGLTLKEIQDLTALYLERPGEPIGPHFGEKLEAALTRIEARITDLQALQQRIRDFQCAHAAELAGETELDLLASDPRQTVAKFSS</sequence>
<dbReference type="SMART" id="SM00422">
    <property type="entry name" value="HTH_MERR"/>
    <property type="match status" value="1"/>
</dbReference>
<reference evidence="6 7" key="1">
    <citation type="submission" date="2015-09" db="EMBL/GenBank/DDBJ databases">
        <title>Draft genome sequence of Kouleothrix aurantiaca JCM 19913.</title>
        <authorList>
            <person name="Hemp J."/>
        </authorList>
    </citation>
    <scope>NUCLEOTIDE SEQUENCE [LARGE SCALE GENOMIC DNA]</scope>
    <source>
        <strain evidence="6 7">COM-B</strain>
    </source>
</reference>
<dbReference type="Pfam" id="PF13411">
    <property type="entry name" value="MerR_1"/>
    <property type="match status" value="1"/>
</dbReference>
<dbReference type="PANTHER" id="PTHR30204">
    <property type="entry name" value="REDOX-CYCLING DRUG-SENSING TRANSCRIPTIONAL ACTIVATOR SOXR"/>
    <property type="match status" value="1"/>
</dbReference>
<dbReference type="PRINTS" id="PR00040">
    <property type="entry name" value="HTHMERR"/>
</dbReference>
<comment type="caution">
    <text evidence="6">The sequence shown here is derived from an EMBL/GenBank/DDBJ whole genome shotgun (WGS) entry which is preliminary data.</text>
</comment>
<evidence type="ECO:0000256" key="1">
    <source>
        <dbReference type="ARBA" id="ARBA00022491"/>
    </source>
</evidence>